<accession>A0A9W8AQW7</accession>
<proteinExistence type="predicted"/>
<organism evidence="2 3">
    <name type="scientific">Dimargaris verticillata</name>
    <dbReference type="NCBI Taxonomy" id="2761393"/>
    <lineage>
        <taxon>Eukaryota</taxon>
        <taxon>Fungi</taxon>
        <taxon>Fungi incertae sedis</taxon>
        <taxon>Zoopagomycota</taxon>
        <taxon>Kickxellomycotina</taxon>
        <taxon>Dimargaritomycetes</taxon>
        <taxon>Dimargaritales</taxon>
        <taxon>Dimargaritaceae</taxon>
        <taxon>Dimargaris</taxon>
    </lineage>
</organism>
<name>A0A9W8AQW7_9FUNG</name>
<feature type="compositionally biased region" description="Polar residues" evidence="1">
    <location>
        <begin position="22"/>
        <end position="32"/>
    </location>
</feature>
<gene>
    <name evidence="2" type="ORF">H4R34_006449</name>
</gene>
<dbReference type="Proteomes" id="UP001151582">
    <property type="component" value="Unassembled WGS sequence"/>
</dbReference>
<feature type="non-terminal residue" evidence="2">
    <location>
        <position position="109"/>
    </location>
</feature>
<dbReference type="EMBL" id="JANBQB010002459">
    <property type="protein sequence ID" value="KAJ1966936.1"/>
    <property type="molecule type" value="Genomic_DNA"/>
</dbReference>
<evidence type="ECO:0000313" key="3">
    <source>
        <dbReference type="Proteomes" id="UP001151582"/>
    </source>
</evidence>
<evidence type="ECO:0000256" key="1">
    <source>
        <dbReference type="SAM" id="MobiDB-lite"/>
    </source>
</evidence>
<evidence type="ECO:0000313" key="2">
    <source>
        <dbReference type="EMBL" id="KAJ1966936.1"/>
    </source>
</evidence>
<sequence length="109" mass="11396">MSPPVPGRDSDEGNVLFDNVPLATNSTKSTRTCPPRLPPKPSPQLGHCTASLHPNKTPPPPLPTRKTGGLHRSATTNPAGSNARGLQRSTTTSARDSGFGITDFTAKAQ</sequence>
<keyword evidence="3" id="KW-1185">Reference proteome</keyword>
<dbReference type="AlphaFoldDB" id="A0A9W8AQW7"/>
<comment type="caution">
    <text evidence="2">The sequence shown here is derived from an EMBL/GenBank/DDBJ whole genome shotgun (WGS) entry which is preliminary data.</text>
</comment>
<reference evidence="2" key="1">
    <citation type="submission" date="2022-07" db="EMBL/GenBank/DDBJ databases">
        <title>Phylogenomic reconstructions and comparative analyses of Kickxellomycotina fungi.</title>
        <authorList>
            <person name="Reynolds N.K."/>
            <person name="Stajich J.E."/>
            <person name="Barry K."/>
            <person name="Grigoriev I.V."/>
            <person name="Crous P."/>
            <person name="Smith M.E."/>
        </authorList>
    </citation>
    <scope>NUCLEOTIDE SEQUENCE</scope>
    <source>
        <strain evidence="2">RSA 567</strain>
    </source>
</reference>
<feature type="region of interest" description="Disordered" evidence="1">
    <location>
        <begin position="1"/>
        <end position="109"/>
    </location>
</feature>
<protein>
    <submittedName>
        <fullName evidence="2">Uncharacterized protein</fullName>
    </submittedName>
</protein>